<dbReference type="PROSITE" id="PS51257">
    <property type="entry name" value="PROKAR_LIPOPROTEIN"/>
    <property type="match status" value="1"/>
</dbReference>
<sequence length="524" mass="60152">MKLKTLIIMALLSVSALGSCQTGRNSNVTELTKEQKDNLKYLYKWYQAFTDIKPGIPEGKEAKERTEPLPWEETGGEFDPAPLKDWMTHARLGEDETYAVSGRLALDGVYDPDENWNQADEIPDNLSSDNPYEQKIASIKMFGNMRFNLLSRLRNTEGDTLKLLGSAMLYMSPLEKKFSLSFRTNKSRSADIEGSIEAELLPPLRWKYIRIPLLPEGKEYEFDGVKFKLFKSAPGDVILEYDMKYNKQIGKLEIIPIKGQKPMSWRGGYAFGGKGLLQWYRNPHMGFGEWCITYKEENCDSLGITPQALELAARPHYQPTEEELRHFHETAGELVGRRLEDELKDANSKNYKELYREWVKKGYEAAVEFKGDYLEAMTCFHDRYGDDVVSYVAFLSGAGIGSLYVKADMKPDWETIDRCATALMDRYTDAAADSLSNELDKHVEEYIDSLVERREFLSFLTDEDIRQLSKPVEPDDSPLMYRWYKTYTEADALYIYLPDTAADRPLLKVRYPMGGGKPEVLFSR</sequence>
<accession>B3JLG8</accession>
<dbReference type="EMBL" id="ABIY02000099">
    <property type="protein sequence ID" value="EDV00149.1"/>
    <property type="molecule type" value="Genomic_DNA"/>
</dbReference>
<feature type="region of interest" description="Disordered" evidence="1">
    <location>
        <begin position="56"/>
        <end position="76"/>
    </location>
</feature>
<name>B3JLG8_9BACT</name>
<evidence type="ECO:0000256" key="1">
    <source>
        <dbReference type="SAM" id="MobiDB-lite"/>
    </source>
</evidence>
<evidence type="ECO:0000313" key="4">
    <source>
        <dbReference type="Proteomes" id="UP000003146"/>
    </source>
</evidence>
<comment type="caution">
    <text evidence="3">The sequence shown here is derived from an EMBL/GenBank/DDBJ whole genome shotgun (WGS) entry which is preliminary data.</text>
</comment>
<proteinExistence type="predicted"/>
<dbReference type="STRING" id="470145.BACCOP_02763"/>
<gene>
    <name evidence="3" type="ORF">BACCOP_02763</name>
</gene>
<feature type="chain" id="PRO_5002788549" evidence="2">
    <location>
        <begin position="19"/>
        <end position="524"/>
    </location>
</feature>
<dbReference type="Proteomes" id="UP000003146">
    <property type="component" value="Unassembled WGS sequence"/>
</dbReference>
<evidence type="ECO:0000256" key="2">
    <source>
        <dbReference type="SAM" id="SignalP"/>
    </source>
</evidence>
<dbReference type="RefSeq" id="WP_007570422.1">
    <property type="nucleotide sequence ID" value="NZ_DS981497.1"/>
</dbReference>
<protein>
    <submittedName>
        <fullName evidence="3">Uncharacterized protein</fullName>
    </submittedName>
</protein>
<reference evidence="3 4" key="1">
    <citation type="submission" date="2008-04" db="EMBL/GenBank/DDBJ databases">
        <title>Draft genome sequence of Bacteroides coprocola (DSM 17136).</title>
        <authorList>
            <person name="Sudarsanam P."/>
            <person name="Ley R."/>
            <person name="Guruge J."/>
            <person name="Turnbaugh P.J."/>
            <person name="Mahowald M."/>
            <person name="Liep D."/>
            <person name="Gordon J."/>
        </authorList>
    </citation>
    <scope>NUCLEOTIDE SEQUENCE [LARGE SCALE GENOMIC DNA]</scope>
    <source>
        <strain evidence="3 4">DSM 17136</strain>
    </source>
</reference>
<feature type="compositionally biased region" description="Basic and acidic residues" evidence="1">
    <location>
        <begin position="58"/>
        <end position="67"/>
    </location>
</feature>
<keyword evidence="2" id="KW-0732">Signal</keyword>
<organism evidence="3 4">
    <name type="scientific">Phocaeicola coprocola DSM 17136</name>
    <dbReference type="NCBI Taxonomy" id="470145"/>
    <lineage>
        <taxon>Bacteria</taxon>
        <taxon>Pseudomonadati</taxon>
        <taxon>Bacteroidota</taxon>
        <taxon>Bacteroidia</taxon>
        <taxon>Bacteroidales</taxon>
        <taxon>Bacteroidaceae</taxon>
        <taxon>Phocaeicola</taxon>
    </lineage>
</organism>
<evidence type="ECO:0000313" key="3">
    <source>
        <dbReference type="EMBL" id="EDV00149.1"/>
    </source>
</evidence>
<feature type="signal peptide" evidence="2">
    <location>
        <begin position="1"/>
        <end position="18"/>
    </location>
</feature>
<dbReference type="HOGENOM" id="CLU_519405_0_0_10"/>
<reference evidence="3 4" key="2">
    <citation type="submission" date="2008-04" db="EMBL/GenBank/DDBJ databases">
        <authorList>
            <person name="Fulton L."/>
            <person name="Clifton S."/>
            <person name="Fulton B."/>
            <person name="Xu J."/>
            <person name="Minx P."/>
            <person name="Pepin K.H."/>
            <person name="Johnson M."/>
            <person name="Thiruvilangam P."/>
            <person name="Bhonagiri V."/>
            <person name="Nash W.E."/>
            <person name="Mardis E.R."/>
            <person name="Wilson R.K."/>
        </authorList>
    </citation>
    <scope>NUCLEOTIDE SEQUENCE [LARGE SCALE GENOMIC DNA]</scope>
    <source>
        <strain evidence="3 4">DSM 17136</strain>
    </source>
</reference>
<dbReference type="AlphaFoldDB" id="B3JLG8"/>